<evidence type="ECO:0000256" key="2">
    <source>
        <dbReference type="SAM" id="MobiDB-lite"/>
    </source>
</evidence>
<protein>
    <submittedName>
        <fullName evidence="4">Calcium-binding and coiled-coil domain-containing protein 1-like</fullName>
    </submittedName>
</protein>
<dbReference type="PANTHER" id="PTHR31915:SF5">
    <property type="entry name" value="CALCIUM-BINDING AND COILED-COIL DOMAIN-CONTAINING PROTEIN 1"/>
    <property type="match status" value="1"/>
</dbReference>
<evidence type="ECO:0000256" key="1">
    <source>
        <dbReference type="SAM" id="Coils"/>
    </source>
</evidence>
<feature type="domain" description="Calcium binding and coiled-coil" evidence="3">
    <location>
        <begin position="106"/>
        <end position="251"/>
    </location>
</feature>
<dbReference type="PANTHER" id="PTHR31915">
    <property type="entry name" value="SKICH DOMAIN-CONTAINING PROTEIN"/>
    <property type="match status" value="1"/>
</dbReference>
<name>A0A8C5HIC7_GOUWI</name>
<proteinExistence type="predicted"/>
<feature type="domain" description="Calcium binding and coiled-coil" evidence="3">
    <location>
        <begin position="269"/>
        <end position="397"/>
    </location>
</feature>
<feature type="coiled-coil region" evidence="1">
    <location>
        <begin position="342"/>
        <end position="376"/>
    </location>
</feature>
<dbReference type="InterPro" id="IPR012852">
    <property type="entry name" value="CALCOCO1-like"/>
</dbReference>
<gene>
    <name evidence="4" type="primary">LOC114463556</name>
</gene>
<dbReference type="GO" id="GO:0003713">
    <property type="term" value="F:transcription coactivator activity"/>
    <property type="evidence" value="ECO:0007669"/>
    <property type="project" value="TreeGrafter"/>
</dbReference>
<organism evidence="4 5">
    <name type="scientific">Gouania willdenowi</name>
    <name type="common">Blunt-snouted clingfish</name>
    <name type="synonym">Lepadogaster willdenowi</name>
    <dbReference type="NCBI Taxonomy" id="441366"/>
    <lineage>
        <taxon>Eukaryota</taxon>
        <taxon>Metazoa</taxon>
        <taxon>Chordata</taxon>
        <taxon>Craniata</taxon>
        <taxon>Vertebrata</taxon>
        <taxon>Euteleostomi</taxon>
        <taxon>Actinopterygii</taxon>
        <taxon>Neopterygii</taxon>
        <taxon>Teleostei</taxon>
        <taxon>Neoteleostei</taxon>
        <taxon>Acanthomorphata</taxon>
        <taxon>Ovalentaria</taxon>
        <taxon>Blenniimorphae</taxon>
        <taxon>Blenniiformes</taxon>
        <taxon>Gobiesocoidei</taxon>
        <taxon>Gobiesocidae</taxon>
        <taxon>Gobiesocinae</taxon>
        <taxon>Gouania</taxon>
    </lineage>
</organism>
<dbReference type="Proteomes" id="UP000694680">
    <property type="component" value="Chromosome 5"/>
</dbReference>
<keyword evidence="5" id="KW-1185">Reference proteome</keyword>
<dbReference type="AlphaFoldDB" id="A0A8C5HIC7"/>
<evidence type="ECO:0000259" key="3">
    <source>
        <dbReference type="Pfam" id="PF07888"/>
    </source>
</evidence>
<reference evidence="4" key="3">
    <citation type="submission" date="2025-09" db="UniProtKB">
        <authorList>
            <consortium name="Ensembl"/>
        </authorList>
    </citation>
    <scope>IDENTIFICATION</scope>
</reference>
<dbReference type="Pfam" id="PF07888">
    <property type="entry name" value="CALCOCO1"/>
    <property type="match status" value="2"/>
</dbReference>
<keyword evidence="1" id="KW-0175">Coiled coil</keyword>
<feature type="region of interest" description="Disordered" evidence="2">
    <location>
        <begin position="157"/>
        <end position="181"/>
    </location>
</feature>
<sequence>FEKIWMKTIQNKFIPIYGRAREQVKVSLSMGLFNNFTKSFSGGKYSWGQLNPKAKMCYNWRVKGLCLPTTAFYLPMPGALEYQFVYVDGTGRVCAQSSAFTFAAPKPLDELETVKEEQEEEEDGEEELLLVIPRAQLLQTRLDECVRKQEDLQRALGEARNEAEREKEKGEKAKSEWERERGSLMEEISELRESLRQTCKLQKKEEENEKVAKQWSAVKVESEQQITELQKELRALTERDTLNSKEMERQVPKQHLCCMSLVFLQVDRDGALMEVRGLQDRLEVSDHVTGCLRRELRELGTRQTHMHAELHQARMQVAQLTLQLSEDNLLLREERANWALEREAFKHAAEIAKNKLNDLSCELERKEEWLQEERMERERLEVGLSIQKDVKKVSQSRTQSPAFFRAMFVNYSDAGTNREASRNPEQTVLHNIM</sequence>
<evidence type="ECO:0000313" key="4">
    <source>
        <dbReference type="Ensembl" id="ENSGWIP00000045187.1"/>
    </source>
</evidence>
<evidence type="ECO:0000313" key="5">
    <source>
        <dbReference type="Proteomes" id="UP000694680"/>
    </source>
</evidence>
<reference evidence="4" key="1">
    <citation type="submission" date="2020-06" db="EMBL/GenBank/DDBJ databases">
        <authorList>
            <consortium name="Wellcome Sanger Institute Data Sharing"/>
        </authorList>
    </citation>
    <scope>NUCLEOTIDE SEQUENCE [LARGE SCALE GENOMIC DNA]</scope>
</reference>
<dbReference type="InterPro" id="IPR051002">
    <property type="entry name" value="UBA_autophagy_assoc_protein"/>
</dbReference>
<reference evidence="4" key="2">
    <citation type="submission" date="2025-08" db="UniProtKB">
        <authorList>
            <consortium name="Ensembl"/>
        </authorList>
    </citation>
    <scope>IDENTIFICATION</scope>
</reference>
<accession>A0A8C5HIC7</accession>
<dbReference type="GO" id="GO:0045944">
    <property type="term" value="P:positive regulation of transcription by RNA polymerase II"/>
    <property type="evidence" value="ECO:0007669"/>
    <property type="project" value="TreeGrafter"/>
</dbReference>
<dbReference type="Ensembl" id="ENSGWIT00000048948.1">
    <property type="protein sequence ID" value="ENSGWIP00000045187.1"/>
    <property type="gene ID" value="ENSGWIG00000022396.1"/>
</dbReference>